<dbReference type="InterPro" id="IPR038501">
    <property type="entry name" value="Spore_GerAC_C_sf"/>
</dbReference>
<dbReference type="InterPro" id="IPR046953">
    <property type="entry name" value="Spore_GerAC-like_C"/>
</dbReference>
<dbReference type="PANTHER" id="PTHR35789:SF1">
    <property type="entry name" value="SPORE GERMINATION PROTEIN B3"/>
    <property type="match status" value="1"/>
</dbReference>
<dbReference type="Pfam" id="PF05504">
    <property type="entry name" value="Spore_GerAC"/>
    <property type="match status" value="1"/>
</dbReference>
<protein>
    <submittedName>
        <fullName evidence="10">Spore germination GerAC</fullName>
    </submittedName>
</protein>
<dbReference type="PANTHER" id="PTHR35789">
    <property type="entry name" value="SPORE GERMINATION PROTEIN B3"/>
    <property type="match status" value="1"/>
</dbReference>
<dbReference type="STRING" id="690567.463"/>
<comment type="similarity">
    <text evidence="2">Belongs to the GerABKC lipoprotein family.</text>
</comment>
<keyword evidence="7" id="KW-0449">Lipoprotein</keyword>
<name>A0A0E4GAD8_9FIRM</name>
<evidence type="ECO:0000256" key="5">
    <source>
        <dbReference type="ARBA" id="ARBA00023136"/>
    </source>
</evidence>
<evidence type="ECO:0000313" key="11">
    <source>
        <dbReference type="Proteomes" id="UP000045545"/>
    </source>
</evidence>
<keyword evidence="3" id="KW-0309">Germination</keyword>
<evidence type="ECO:0000313" key="10">
    <source>
        <dbReference type="EMBL" id="CFX10307.1"/>
    </source>
</evidence>
<dbReference type="RefSeq" id="WP_046495331.1">
    <property type="nucleotide sequence ID" value="NZ_CGIH01000005.1"/>
</dbReference>
<evidence type="ECO:0000259" key="9">
    <source>
        <dbReference type="Pfam" id="PF25198"/>
    </source>
</evidence>
<evidence type="ECO:0000256" key="1">
    <source>
        <dbReference type="ARBA" id="ARBA00004635"/>
    </source>
</evidence>
<proteinExistence type="inferred from homology"/>
<dbReference type="InterPro" id="IPR057336">
    <property type="entry name" value="GerAC_N"/>
</dbReference>
<feature type="domain" description="Spore germination GerAC-like C-terminal" evidence="8">
    <location>
        <begin position="223"/>
        <end position="387"/>
    </location>
</feature>
<evidence type="ECO:0000256" key="3">
    <source>
        <dbReference type="ARBA" id="ARBA00022544"/>
    </source>
</evidence>
<evidence type="ECO:0000259" key="8">
    <source>
        <dbReference type="Pfam" id="PF05504"/>
    </source>
</evidence>
<dbReference type="InterPro" id="IPR008844">
    <property type="entry name" value="Spore_GerAC-like"/>
</dbReference>
<dbReference type="GO" id="GO:0009847">
    <property type="term" value="P:spore germination"/>
    <property type="evidence" value="ECO:0007669"/>
    <property type="project" value="InterPro"/>
</dbReference>
<dbReference type="EMBL" id="CGIH01000005">
    <property type="protein sequence ID" value="CFX10307.1"/>
    <property type="molecule type" value="Genomic_DNA"/>
</dbReference>
<evidence type="ECO:0000256" key="6">
    <source>
        <dbReference type="ARBA" id="ARBA00023139"/>
    </source>
</evidence>
<evidence type="ECO:0000256" key="2">
    <source>
        <dbReference type="ARBA" id="ARBA00007886"/>
    </source>
</evidence>
<dbReference type="PROSITE" id="PS51257">
    <property type="entry name" value="PROKAR_LIPOPROTEIN"/>
    <property type="match status" value="1"/>
</dbReference>
<dbReference type="Pfam" id="PF25198">
    <property type="entry name" value="Spore_GerAC_N"/>
    <property type="match status" value="1"/>
</dbReference>
<dbReference type="AlphaFoldDB" id="A0A0E4GAD8"/>
<dbReference type="Gene3D" id="3.30.300.210">
    <property type="entry name" value="Nutrient germinant receptor protein C, domain 3"/>
    <property type="match status" value="1"/>
</dbReference>
<keyword evidence="6" id="KW-0564">Palmitate</keyword>
<keyword evidence="4" id="KW-0732">Signal</keyword>
<evidence type="ECO:0000256" key="4">
    <source>
        <dbReference type="ARBA" id="ARBA00022729"/>
    </source>
</evidence>
<feature type="domain" description="Spore germination protein N-terminal" evidence="9">
    <location>
        <begin position="23"/>
        <end position="191"/>
    </location>
</feature>
<dbReference type="NCBIfam" id="TIGR02887">
    <property type="entry name" value="spore_ger_x_C"/>
    <property type="match status" value="1"/>
</dbReference>
<evidence type="ECO:0000256" key="7">
    <source>
        <dbReference type="ARBA" id="ARBA00023288"/>
    </source>
</evidence>
<comment type="subcellular location">
    <subcellularLocation>
        <location evidence="1">Membrane</location>
        <topology evidence="1">Lipid-anchor</topology>
    </subcellularLocation>
</comment>
<reference evidence="10 11" key="1">
    <citation type="submission" date="2015-03" db="EMBL/GenBank/DDBJ databases">
        <authorList>
            <person name="Murphy D."/>
        </authorList>
    </citation>
    <scope>NUCLEOTIDE SEQUENCE [LARGE SCALE GENOMIC DNA]</scope>
    <source>
        <strain evidence="10 11">OL-4</strain>
    </source>
</reference>
<dbReference type="Proteomes" id="UP000045545">
    <property type="component" value="Unassembled WGS sequence"/>
</dbReference>
<dbReference type="OrthoDB" id="9816067at2"/>
<accession>A0A0E4GAD8</accession>
<keyword evidence="5" id="KW-0472">Membrane</keyword>
<dbReference type="GO" id="GO:0016020">
    <property type="term" value="C:membrane"/>
    <property type="evidence" value="ECO:0007669"/>
    <property type="project" value="UniProtKB-SubCell"/>
</dbReference>
<keyword evidence="11" id="KW-1185">Reference proteome</keyword>
<gene>
    <name evidence="10" type="ORF">463</name>
</gene>
<sequence length="398" mass="44870">MVKKILLGFICFWLLLFLGGCWDKREINDSAIPLAIGVDLREDKKIQVTALLTQPRPSAEPEAHKATQLISANDRGAAMAARRLHLSLSQFLEWAHVRTFVLGENLASQDLALVIDFMTRNRNLRPDMNLMICGQTKPEKLFAQIGSLGDGGLMQLVFFSERQSGIYTPMDIGEFAYRLTTPGIEPAVPMVILKTETSKRPIAEIMNKKPPQTNNKQEKIVLQGMAVFKGPKMVGILNEKESRGYRWLNSKHKQGGMFAVKSPLDPESSVALETVRFSGKTRPSLKDEELKMRIDIEANLSFYETTGTAELLTPETISLLEEQAGVTIKDQIAACIKRSQQLNSDILGWGSKIHSYEPKEWQRLKTEWNTIFPHVEADIHVKVHIKRAYLARKINGFK</sequence>
<organism evidence="10 11">
    <name type="scientific">Syntrophomonas zehnderi OL-4</name>
    <dbReference type="NCBI Taxonomy" id="690567"/>
    <lineage>
        <taxon>Bacteria</taxon>
        <taxon>Bacillati</taxon>
        <taxon>Bacillota</taxon>
        <taxon>Clostridia</taxon>
        <taxon>Eubacteriales</taxon>
        <taxon>Syntrophomonadaceae</taxon>
        <taxon>Syntrophomonas</taxon>
    </lineage>
</organism>